<evidence type="ECO:0000313" key="3">
    <source>
        <dbReference type="MGI" id="MGI:1913666"/>
    </source>
</evidence>
<feature type="compositionally biased region" description="Polar residues" evidence="1">
    <location>
        <begin position="19"/>
        <end position="34"/>
    </location>
</feature>
<dbReference type="Ensembl" id="ENSMUST00000173132.8">
    <property type="protein sequence ID" value="ENSMUSP00000133882.2"/>
    <property type="gene ID" value="ENSMUSG00000041881.14"/>
</dbReference>
<accession>G3UXZ4</accession>
<sequence>MASATRVIQKLRNWASGDPATSETPRGPQSQAVQQLLLYS</sequence>
<name>G3UXZ4_MOUSE</name>
<dbReference type="MGI" id="MGI:1913666">
    <property type="gene designation" value="Ndufa7"/>
</dbReference>
<dbReference type="AlphaFoldDB" id="G3UXZ4"/>
<dbReference type="SMR" id="G3UXZ4"/>
<gene>
    <name evidence="2 3" type="primary">Ndufa7</name>
</gene>
<feature type="region of interest" description="Disordered" evidence="1">
    <location>
        <begin position="10"/>
        <end position="40"/>
    </location>
</feature>
<dbReference type="GeneTree" id="ENSGT00390000006553"/>
<dbReference type="AGR" id="MGI:1913666"/>
<reference evidence="2" key="3">
    <citation type="submission" date="2025-08" db="UniProtKB">
        <authorList>
            <consortium name="Ensembl"/>
        </authorList>
    </citation>
    <scope>IDENTIFICATION</scope>
    <source>
        <strain evidence="2">C57BL/6J</strain>
    </source>
</reference>
<organism evidence="2 4">
    <name type="scientific">Mus musculus</name>
    <name type="common">Mouse</name>
    <dbReference type="NCBI Taxonomy" id="10090"/>
    <lineage>
        <taxon>Eukaryota</taxon>
        <taxon>Metazoa</taxon>
        <taxon>Chordata</taxon>
        <taxon>Craniata</taxon>
        <taxon>Vertebrata</taxon>
        <taxon>Euteleostomi</taxon>
        <taxon>Mammalia</taxon>
        <taxon>Eutheria</taxon>
        <taxon>Euarchontoglires</taxon>
        <taxon>Glires</taxon>
        <taxon>Rodentia</taxon>
        <taxon>Myomorpha</taxon>
        <taxon>Muroidea</taxon>
        <taxon>Muridae</taxon>
        <taxon>Murinae</taxon>
        <taxon>Mus</taxon>
        <taxon>Mus</taxon>
    </lineage>
</organism>
<protein>
    <submittedName>
        <fullName evidence="2">NADH:ubiquinone oxidoreductase subunit A7</fullName>
    </submittedName>
</protein>
<evidence type="ECO:0000313" key="2">
    <source>
        <dbReference type="Ensembl" id="ENSMUSP00000133882.2"/>
    </source>
</evidence>
<dbReference type="Proteomes" id="UP000000589">
    <property type="component" value="Chromosome 17"/>
</dbReference>
<reference evidence="2 4" key="1">
    <citation type="journal article" date="2009" name="PLoS Biol.">
        <title>Lineage-specific biology revealed by a finished genome assembly of the mouse.</title>
        <authorList>
            <consortium name="Mouse Genome Sequencing Consortium"/>
            <person name="Church D.M."/>
            <person name="Goodstadt L."/>
            <person name="Hillier L.W."/>
            <person name="Zody M.C."/>
            <person name="Goldstein S."/>
            <person name="She X."/>
            <person name="Bult C.J."/>
            <person name="Agarwala R."/>
            <person name="Cherry J.L."/>
            <person name="DiCuccio M."/>
            <person name="Hlavina W."/>
            <person name="Kapustin Y."/>
            <person name="Meric P."/>
            <person name="Maglott D."/>
            <person name="Birtle Z."/>
            <person name="Marques A.C."/>
            <person name="Graves T."/>
            <person name="Zhou S."/>
            <person name="Teague B."/>
            <person name="Potamousis K."/>
            <person name="Churas C."/>
            <person name="Place M."/>
            <person name="Herschleb J."/>
            <person name="Runnheim R."/>
            <person name="Forrest D."/>
            <person name="Amos-Landgraf J."/>
            <person name="Schwartz D.C."/>
            <person name="Cheng Z."/>
            <person name="Lindblad-Toh K."/>
            <person name="Eichler E.E."/>
            <person name="Ponting C.P."/>
        </authorList>
    </citation>
    <scope>NUCLEOTIDE SEQUENCE [LARGE SCALE GENOMIC DNA]</scope>
    <source>
        <strain evidence="2 4">C57BL/6J</strain>
    </source>
</reference>
<dbReference type="HOGENOM" id="CLU_3299185_0_0_1"/>
<keyword evidence="4" id="KW-1185">Reference proteome</keyword>
<evidence type="ECO:0000313" key="4">
    <source>
        <dbReference type="Proteomes" id="UP000000589"/>
    </source>
</evidence>
<evidence type="ECO:0000256" key="1">
    <source>
        <dbReference type="SAM" id="MobiDB-lite"/>
    </source>
</evidence>
<dbReference type="Bgee" id="ENSMUSG00000041881">
    <property type="expression patterns" value="Expressed in choroid plexus of fourth ventricle and 262 other cell types or tissues"/>
</dbReference>
<reference evidence="2 4" key="2">
    <citation type="journal article" date="2011" name="PLoS Biol.">
        <title>Modernizing reference genome assemblies.</title>
        <authorList>
            <person name="Church D.M."/>
            <person name="Schneider V.A."/>
            <person name="Graves T."/>
            <person name="Auger K."/>
            <person name="Cunningham F."/>
            <person name="Bouk N."/>
            <person name="Chen H.C."/>
            <person name="Agarwala R."/>
            <person name="McLaren W.M."/>
            <person name="Ritchie G.R."/>
            <person name="Albracht D."/>
            <person name="Kremitzki M."/>
            <person name="Rock S."/>
            <person name="Kotkiewicz H."/>
            <person name="Kremitzki C."/>
            <person name="Wollam A."/>
            <person name="Trani L."/>
            <person name="Fulton L."/>
            <person name="Fulton R."/>
            <person name="Matthews L."/>
            <person name="Whitehead S."/>
            <person name="Chow W."/>
            <person name="Torrance J."/>
            <person name="Dunn M."/>
            <person name="Harden G."/>
            <person name="Threadgold G."/>
            <person name="Wood J."/>
            <person name="Collins J."/>
            <person name="Heath P."/>
            <person name="Griffiths G."/>
            <person name="Pelan S."/>
            <person name="Grafham D."/>
            <person name="Eichler E.E."/>
            <person name="Weinstock G."/>
            <person name="Mardis E.R."/>
            <person name="Wilson R.K."/>
            <person name="Howe K."/>
            <person name="Flicek P."/>
            <person name="Hubbard T."/>
        </authorList>
    </citation>
    <scope>NUCLEOTIDE SEQUENCE [LARGE SCALE GENOMIC DNA]</scope>
    <source>
        <strain evidence="2 4">C57BL/6J</strain>
    </source>
</reference>
<proteinExistence type="predicted"/>
<dbReference type="VEuPathDB" id="HostDB:ENSMUSG00000041881"/>
<reference evidence="2" key="4">
    <citation type="submission" date="2025-09" db="UniProtKB">
        <authorList>
            <consortium name="Ensembl"/>
        </authorList>
    </citation>
    <scope>IDENTIFICATION</scope>
    <source>
        <strain evidence="2">C57BL/6J</strain>
    </source>
</reference>
<dbReference type="ExpressionAtlas" id="G3UXZ4">
    <property type="expression patterns" value="baseline and differential"/>
</dbReference>